<dbReference type="EMBL" id="LOWA01000054">
    <property type="protein sequence ID" value="KVE24603.1"/>
    <property type="molecule type" value="Genomic_DNA"/>
</dbReference>
<evidence type="ECO:0000313" key="3">
    <source>
        <dbReference type="EMBL" id="KVE24603.1"/>
    </source>
</evidence>
<protein>
    <submittedName>
        <fullName evidence="3">ATPase</fullName>
    </submittedName>
</protein>
<feature type="domain" description="KfrA N-terminal DNA-binding" evidence="2">
    <location>
        <begin position="33"/>
        <end position="144"/>
    </location>
</feature>
<dbReference type="InterPro" id="IPR021104">
    <property type="entry name" value="KfrA_DNA-bd_N"/>
</dbReference>
<feature type="coiled-coil region" evidence="1">
    <location>
        <begin position="137"/>
        <end position="256"/>
    </location>
</feature>
<dbReference type="OrthoDB" id="9178680at2"/>
<accession>A0A103DXL8</accession>
<dbReference type="AlphaFoldDB" id="A0A103DXL8"/>
<comment type="caution">
    <text evidence="3">The sequence shown here is derived from an EMBL/GenBank/DDBJ whole genome shotgun (WGS) entry which is preliminary data.</text>
</comment>
<dbReference type="Proteomes" id="UP000062788">
    <property type="component" value="Unassembled WGS sequence"/>
</dbReference>
<sequence length="344" mass="37683">MSDVPSTDAALAAEIERLKAAVPKTRDLYREVCALLFFRFGVTPTANRLYQLVRRGSMSTPTEVLAEFWAQLREKSRVRIDRPDLPPEIQAAAGDLVAALWDRSTAAAHAAVQALRVELESEREAGQAAVTAAHEAAARAEAALKESRAALLSANARIQALEQAQAVGDATRRSLEGEIVRLQQENREKDAAQAQARADFARELEKVREDAQRAAERLRAAEKHALMEIERERATSARLLKERDAAARRAEDAEARQQADARALQMHLGDARQRIGMLEGSLDAARRATAGYLEELKALRQQGLAALQDGMAGRNGRRKGEAMAGAARRLARSAGRAYVRKKAI</sequence>
<reference evidence="3 4" key="1">
    <citation type="submission" date="2015-11" db="EMBL/GenBank/DDBJ databases">
        <title>Expanding the genomic diversity of Burkholderia species for the development of highly accurate diagnostics.</title>
        <authorList>
            <person name="Sahl J."/>
            <person name="Keim P."/>
            <person name="Wagner D."/>
        </authorList>
    </citation>
    <scope>NUCLEOTIDE SEQUENCE [LARGE SCALE GENOMIC DNA]</scope>
    <source>
        <strain evidence="3 4">TSV85</strain>
    </source>
</reference>
<gene>
    <name evidence="3" type="ORF">WS67_20455</name>
</gene>
<keyword evidence="1" id="KW-0175">Coiled coil</keyword>
<dbReference type="RefSeq" id="WP_059519822.1">
    <property type="nucleotide sequence ID" value="NZ_LOWA01000054.1"/>
</dbReference>
<evidence type="ECO:0000256" key="1">
    <source>
        <dbReference type="SAM" id="Coils"/>
    </source>
</evidence>
<name>A0A103DXL8_9BURK</name>
<dbReference type="Pfam" id="PF11740">
    <property type="entry name" value="KfrA_N"/>
    <property type="match status" value="1"/>
</dbReference>
<evidence type="ECO:0000259" key="2">
    <source>
        <dbReference type="Pfam" id="PF11740"/>
    </source>
</evidence>
<organism evidence="3 4">
    <name type="scientific">Burkholderia singularis</name>
    <dbReference type="NCBI Taxonomy" id="1503053"/>
    <lineage>
        <taxon>Bacteria</taxon>
        <taxon>Pseudomonadati</taxon>
        <taxon>Pseudomonadota</taxon>
        <taxon>Betaproteobacteria</taxon>
        <taxon>Burkholderiales</taxon>
        <taxon>Burkholderiaceae</taxon>
        <taxon>Burkholderia</taxon>
        <taxon>pseudomallei group</taxon>
    </lineage>
</organism>
<evidence type="ECO:0000313" key="4">
    <source>
        <dbReference type="Proteomes" id="UP000062788"/>
    </source>
</evidence>
<keyword evidence="4" id="KW-1185">Reference proteome</keyword>
<proteinExistence type="predicted"/>